<keyword evidence="2" id="KW-1185">Reference proteome</keyword>
<organism evidence="1 2">
    <name type="scientific">Sinanodonta woodiana</name>
    <name type="common">Chinese pond mussel</name>
    <name type="synonym">Anodonta woodiana</name>
    <dbReference type="NCBI Taxonomy" id="1069815"/>
    <lineage>
        <taxon>Eukaryota</taxon>
        <taxon>Metazoa</taxon>
        <taxon>Spiralia</taxon>
        <taxon>Lophotrochozoa</taxon>
        <taxon>Mollusca</taxon>
        <taxon>Bivalvia</taxon>
        <taxon>Autobranchia</taxon>
        <taxon>Heteroconchia</taxon>
        <taxon>Palaeoheterodonta</taxon>
        <taxon>Unionida</taxon>
        <taxon>Unionoidea</taxon>
        <taxon>Unionidae</taxon>
        <taxon>Unioninae</taxon>
        <taxon>Sinanodonta</taxon>
    </lineage>
</organism>
<gene>
    <name evidence="1" type="ORF">ACJMK2_013929</name>
</gene>
<proteinExistence type="predicted"/>
<reference evidence="1 2" key="1">
    <citation type="submission" date="2024-11" db="EMBL/GenBank/DDBJ databases">
        <title>Chromosome-level genome assembly of the freshwater bivalve Anodonta woodiana.</title>
        <authorList>
            <person name="Chen X."/>
        </authorList>
    </citation>
    <scope>NUCLEOTIDE SEQUENCE [LARGE SCALE GENOMIC DNA]</scope>
    <source>
        <strain evidence="1">MN2024</strain>
        <tissue evidence="1">Gills</tissue>
    </source>
</reference>
<comment type="caution">
    <text evidence="1">The sequence shown here is derived from an EMBL/GenBank/DDBJ whole genome shotgun (WGS) entry which is preliminary data.</text>
</comment>
<protein>
    <submittedName>
        <fullName evidence="1">Uncharacterized protein</fullName>
    </submittedName>
</protein>
<feature type="non-terminal residue" evidence="1">
    <location>
        <position position="84"/>
    </location>
</feature>
<dbReference type="AlphaFoldDB" id="A0ABD3UZS5"/>
<dbReference type="InterPro" id="IPR029052">
    <property type="entry name" value="Metallo-depent_PP-like"/>
</dbReference>
<dbReference type="Proteomes" id="UP001634394">
    <property type="component" value="Unassembled WGS sequence"/>
</dbReference>
<dbReference type="PANTHER" id="PTHR12849">
    <property type="entry name" value="RNA LARIAT DEBRANCHING ENZYME"/>
    <property type="match status" value="1"/>
</dbReference>
<evidence type="ECO:0000313" key="2">
    <source>
        <dbReference type="Proteomes" id="UP001634394"/>
    </source>
</evidence>
<evidence type="ECO:0000313" key="1">
    <source>
        <dbReference type="EMBL" id="KAL3854670.1"/>
    </source>
</evidence>
<accession>A0ABD3UZS5</accession>
<dbReference type="PANTHER" id="PTHR12849:SF0">
    <property type="entry name" value="LARIAT DEBRANCHING ENZYME"/>
    <property type="match status" value="1"/>
</dbReference>
<dbReference type="SUPFAM" id="SSF56300">
    <property type="entry name" value="Metallo-dependent phosphatases"/>
    <property type="match status" value="1"/>
</dbReference>
<name>A0ABD3UZS5_SINWO</name>
<dbReference type="EMBL" id="JBJQND010000014">
    <property type="protein sequence ID" value="KAL3854670.1"/>
    <property type="molecule type" value="Genomic_DNA"/>
</dbReference>
<sequence>MDGDLFSRIQSNYVMKIAVEGCCHGELDLDQIYEKLERIGNSNKYKIDLLLICGDFQALPNKSDLQCMAVPKKYQHLQEMKTFY</sequence>